<comment type="caution">
    <text evidence="2">The sequence shown here is derived from an EMBL/GenBank/DDBJ whole genome shotgun (WGS) entry which is preliminary data.</text>
</comment>
<dbReference type="InterPro" id="IPR016181">
    <property type="entry name" value="Acyl_CoA_acyltransferase"/>
</dbReference>
<keyword evidence="2" id="KW-0808">Transferase</keyword>
<organism evidence="2">
    <name type="scientific">Caldilineaceae bacterium SB0664_bin_27</name>
    <dbReference type="NCBI Taxonomy" id="2605260"/>
    <lineage>
        <taxon>Bacteria</taxon>
        <taxon>Bacillati</taxon>
        <taxon>Chloroflexota</taxon>
        <taxon>Caldilineae</taxon>
        <taxon>Caldilineales</taxon>
        <taxon>Caldilineaceae</taxon>
    </lineage>
</organism>
<dbReference type="GO" id="GO:0016747">
    <property type="term" value="F:acyltransferase activity, transferring groups other than amino-acyl groups"/>
    <property type="evidence" value="ECO:0007669"/>
    <property type="project" value="InterPro"/>
</dbReference>
<dbReference type="AlphaFoldDB" id="A0A6B0YR96"/>
<protein>
    <submittedName>
        <fullName evidence="2">GNAT family N-acetyltransferase</fullName>
    </submittedName>
</protein>
<dbReference type="SUPFAM" id="SSF55729">
    <property type="entry name" value="Acyl-CoA N-acyltransferases (Nat)"/>
    <property type="match status" value="1"/>
</dbReference>
<evidence type="ECO:0000313" key="2">
    <source>
        <dbReference type="EMBL" id="MXY93616.1"/>
    </source>
</evidence>
<proteinExistence type="predicted"/>
<feature type="domain" description="N-acetyltransferase" evidence="1">
    <location>
        <begin position="4"/>
        <end position="153"/>
    </location>
</feature>
<dbReference type="PROSITE" id="PS51186">
    <property type="entry name" value="GNAT"/>
    <property type="match status" value="1"/>
</dbReference>
<dbReference type="Pfam" id="PF00583">
    <property type="entry name" value="Acetyltransf_1"/>
    <property type="match status" value="1"/>
</dbReference>
<dbReference type="Gene3D" id="3.40.630.30">
    <property type="match status" value="1"/>
</dbReference>
<dbReference type="InterPro" id="IPR000182">
    <property type="entry name" value="GNAT_dom"/>
</dbReference>
<reference evidence="2" key="1">
    <citation type="submission" date="2019-09" db="EMBL/GenBank/DDBJ databases">
        <title>Characterisation of the sponge microbiome using genome-centric metagenomics.</title>
        <authorList>
            <person name="Engelberts J.P."/>
            <person name="Robbins S.J."/>
            <person name="De Goeij J.M."/>
            <person name="Aranda M."/>
            <person name="Bell S.C."/>
            <person name="Webster N.S."/>
        </authorList>
    </citation>
    <scope>NUCLEOTIDE SEQUENCE</scope>
    <source>
        <strain evidence="2">SB0664_bin_27</strain>
    </source>
</reference>
<gene>
    <name evidence="2" type="ORF">F4Y42_09225</name>
</gene>
<sequence length="153" mass="17413">MGNIEYRIGTLAELATVVSFKIRMFQEVGADALLADDASSTIGQEYQRLFQKGDLQHFVAFEEEEIVACAVGLIKRDTPFCFFRTPFYGFVADVYTVPESRRLGHARQLTHEVLSWLERKGVRTVRLQPSAQAKSLYKELGFQESGEMVLHFD</sequence>
<dbReference type="CDD" id="cd04301">
    <property type="entry name" value="NAT_SF"/>
    <property type="match status" value="1"/>
</dbReference>
<evidence type="ECO:0000259" key="1">
    <source>
        <dbReference type="PROSITE" id="PS51186"/>
    </source>
</evidence>
<name>A0A6B0YR96_9CHLR</name>
<dbReference type="EMBL" id="VXRG01000077">
    <property type="protein sequence ID" value="MXY93616.1"/>
    <property type="molecule type" value="Genomic_DNA"/>
</dbReference>
<accession>A0A6B0YR96</accession>